<protein>
    <recommendedName>
        <fullName evidence="2">Methyltransferase FkbM domain-containing protein</fullName>
    </recommendedName>
</protein>
<dbReference type="EMBL" id="CAUYUJ010015419">
    <property type="protein sequence ID" value="CAK0853721.1"/>
    <property type="molecule type" value="Genomic_DNA"/>
</dbReference>
<dbReference type="InterPro" id="IPR006342">
    <property type="entry name" value="FkbM_mtfrase"/>
</dbReference>
<dbReference type="Gene3D" id="3.40.50.150">
    <property type="entry name" value="Vaccinia Virus protein VP39"/>
    <property type="match status" value="1"/>
</dbReference>
<sequence>MAPSSVLRAAACAGAALGASAVALSREALPGAPASSGAAAELLARQDVSRPMPADLERWAHGPIFAANSTLYHATVESNMGNYNLTIAAFDRYSDEGVSGGLLAGTGWEKNHIAELCKEFQMYGSVGNFLDIGANIGTFTIPLADCLKFSGGKVVAVEGMPLIADHLAVGILANNLQNVDMYNYAVGAPDDPKMVTMSLNPVNKGGSTVKGNKPFTEMSDDQLQDLFHPGKAYAPKVVVLEFDVPLTTGDKILENNPAMKAISFAKVDIEGHEGHFLRGAQRFFSEYAPCVMTIELIPEWLERAGTPVEEILDSLKGWGYKAVLRQLGKLRSCPCPPPCGDPSALGPPLQEECRCMMGFAQGGKEHKLAPPAVSGRQGRPHRRPAEESKRPGQDEDLRAEGPRRVPGARGGPRQGGRGAQARLLGPGRPERHPGEGGPGEGAGRHVGAAGVPLSAGPRRWSHGQGARRERPRGPLSSRGAPGGDGGRVSAGCQELLETTELA</sequence>
<dbReference type="PANTHER" id="PTHR34203:SF15">
    <property type="entry name" value="SLL1173 PROTEIN"/>
    <property type="match status" value="1"/>
</dbReference>
<name>A0ABN9U4D5_9DINO</name>
<dbReference type="NCBIfam" id="TIGR01444">
    <property type="entry name" value="fkbM_fam"/>
    <property type="match status" value="1"/>
</dbReference>
<evidence type="ECO:0000256" key="1">
    <source>
        <dbReference type="SAM" id="MobiDB-lite"/>
    </source>
</evidence>
<dbReference type="SUPFAM" id="SSF53335">
    <property type="entry name" value="S-adenosyl-L-methionine-dependent methyltransferases"/>
    <property type="match status" value="1"/>
</dbReference>
<dbReference type="Proteomes" id="UP001189429">
    <property type="component" value="Unassembled WGS sequence"/>
</dbReference>
<reference evidence="3" key="1">
    <citation type="submission" date="2023-10" db="EMBL/GenBank/DDBJ databases">
        <authorList>
            <person name="Chen Y."/>
            <person name="Shah S."/>
            <person name="Dougan E. K."/>
            <person name="Thang M."/>
            <person name="Chan C."/>
        </authorList>
    </citation>
    <scope>NUCLEOTIDE SEQUENCE [LARGE SCALE GENOMIC DNA]</scope>
</reference>
<feature type="compositionally biased region" description="Basic and acidic residues" evidence="1">
    <location>
        <begin position="383"/>
        <end position="403"/>
    </location>
</feature>
<keyword evidence="4" id="KW-1185">Reference proteome</keyword>
<dbReference type="PANTHER" id="PTHR34203">
    <property type="entry name" value="METHYLTRANSFERASE, FKBM FAMILY PROTEIN"/>
    <property type="match status" value="1"/>
</dbReference>
<evidence type="ECO:0000259" key="2">
    <source>
        <dbReference type="Pfam" id="PF05050"/>
    </source>
</evidence>
<proteinExistence type="predicted"/>
<dbReference type="Pfam" id="PF05050">
    <property type="entry name" value="Methyltransf_21"/>
    <property type="match status" value="1"/>
</dbReference>
<dbReference type="InterPro" id="IPR052514">
    <property type="entry name" value="SAM-dependent_MTase"/>
</dbReference>
<comment type="caution">
    <text evidence="3">The sequence shown here is derived from an EMBL/GenBank/DDBJ whole genome shotgun (WGS) entry which is preliminary data.</text>
</comment>
<feature type="compositionally biased region" description="Gly residues" evidence="1">
    <location>
        <begin position="408"/>
        <end position="418"/>
    </location>
</feature>
<dbReference type="InterPro" id="IPR029063">
    <property type="entry name" value="SAM-dependent_MTases_sf"/>
</dbReference>
<evidence type="ECO:0000313" key="3">
    <source>
        <dbReference type="EMBL" id="CAK0853721.1"/>
    </source>
</evidence>
<feature type="domain" description="Methyltransferase FkbM" evidence="2">
    <location>
        <begin position="131"/>
        <end position="321"/>
    </location>
</feature>
<gene>
    <name evidence="3" type="ORF">PCOR1329_LOCUS45094</name>
</gene>
<feature type="region of interest" description="Disordered" evidence="1">
    <location>
        <begin position="365"/>
        <end position="502"/>
    </location>
</feature>
<evidence type="ECO:0000313" key="4">
    <source>
        <dbReference type="Proteomes" id="UP001189429"/>
    </source>
</evidence>
<organism evidence="3 4">
    <name type="scientific">Prorocentrum cordatum</name>
    <dbReference type="NCBI Taxonomy" id="2364126"/>
    <lineage>
        <taxon>Eukaryota</taxon>
        <taxon>Sar</taxon>
        <taxon>Alveolata</taxon>
        <taxon>Dinophyceae</taxon>
        <taxon>Prorocentrales</taxon>
        <taxon>Prorocentraceae</taxon>
        <taxon>Prorocentrum</taxon>
    </lineage>
</organism>
<accession>A0ABN9U4D5</accession>